<evidence type="ECO:0000256" key="1">
    <source>
        <dbReference type="ARBA" id="ARBA00001936"/>
    </source>
</evidence>
<comment type="similarity">
    <text evidence="3">In the N-terminal section; belongs to the malic enzymes family.</text>
</comment>
<dbReference type="FunFam" id="3.40.50.720:FF:000095">
    <property type="entry name" value="NADP-dependent malic enzyme"/>
    <property type="match status" value="1"/>
</dbReference>
<evidence type="ECO:0000256" key="14">
    <source>
        <dbReference type="PIRSR" id="PIRSR036684-3"/>
    </source>
</evidence>
<dbReference type="FunFam" id="3.40.50.10380:FF:000003">
    <property type="entry name" value="NADP-dependent malic enzyme"/>
    <property type="match status" value="1"/>
</dbReference>
<evidence type="ECO:0000256" key="4">
    <source>
        <dbReference type="ARBA" id="ARBA00008756"/>
    </source>
</evidence>
<evidence type="ECO:0000256" key="11">
    <source>
        <dbReference type="ARBA" id="ARBA00051384"/>
    </source>
</evidence>
<dbReference type="GO" id="GO:0004473">
    <property type="term" value="F:malate dehydrogenase (decarboxylating) (NADP+) activity"/>
    <property type="evidence" value="ECO:0007669"/>
    <property type="project" value="UniProtKB-EC"/>
</dbReference>
<accession>A0AAV3U1I2</accession>
<dbReference type="PANTHER" id="PTHR43237:SF4">
    <property type="entry name" value="NADP-DEPENDENT MALIC ENZYME"/>
    <property type="match status" value="1"/>
</dbReference>
<dbReference type="Gene3D" id="3.40.50.10950">
    <property type="match status" value="1"/>
</dbReference>
<dbReference type="InterPro" id="IPR045213">
    <property type="entry name" value="Malic_NAD-bd_bact_type"/>
</dbReference>
<feature type="domain" description="Malic enzyme NAD-binding" evidence="15">
    <location>
        <begin position="168"/>
        <end position="405"/>
    </location>
</feature>
<dbReference type="GO" id="GO:0006108">
    <property type="term" value="P:malate metabolic process"/>
    <property type="evidence" value="ECO:0007669"/>
    <property type="project" value="InterPro"/>
</dbReference>
<evidence type="ECO:0000256" key="3">
    <source>
        <dbReference type="ARBA" id="ARBA00007686"/>
    </source>
</evidence>
<dbReference type="InterPro" id="IPR037062">
    <property type="entry name" value="Malic_N_dom_sf"/>
</dbReference>
<keyword evidence="5 13" id="KW-0479">Metal-binding</keyword>
<dbReference type="SUPFAM" id="SSF53659">
    <property type="entry name" value="Isocitrate/Isopropylmalate dehydrogenase-like"/>
    <property type="match status" value="1"/>
</dbReference>
<keyword evidence="6" id="KW-0560">Oxidoreductase</keyword>
<comment type="cofactor">
    <cofactor evidence="1">
        <name>Mn(2+)</name>
        <dbReference type="ChEBI" id="CHEBI:29035"/>
    </cofactor>
</comment>
<dbReference type="InterPro" id="IPR046346">
    <property type="entry name" value="Aminoacid_DH-like_N_sf"/>
</dbReference>
<dbReference type="Pfam" id="PF03949">
    <property type="entry name" value="Malic_M"/>
    <property type="match status" value="1"/>
</dbReference>
<keyword evidence="7" id="KW-0511">Multifunctional enzyme</keyword>
<evidence type="ECO:0000259" key="15">
    <source>
        <dbReference type="SMART" id="SM00919"/>
    </source>
</evidence>
<dbReference type="InterPro" id="IPR036291">
    <property type="entry name" value="NAD(P)-bd_dom_sf"/>
</dbReference>
<comment type="caution">
    <text evidence="17">The sequence shown here is derived from an EMBL/GenBank/DDBJ whole genome shotgun (WGS) entry which is preliminary data.</text>
</comment>
<evidence type="ECO:0000256" key="10">
    <source>
        <dbReference type="ARBA" id="ARBA00050924"/>
    </source>
</evidence>
<dbReference type="GO" id="GO:0046872">
    <property type="term" value="F:metal ion binding"/>
    <property type="evidence" value="ECO:0007669"/>
    <property type="project" value="UniProtKB-KW"/>
</dbReference>
<dbReference type="Pfam" id="PF01515">
    <property type="entry name" value="PTA_PTB"/>
    <property type="match status" value="1"/>
</dbReference>
<feature type="binding site" evidence="14">
    <location>
        <begin position="81"/>
        <end position="88"/>
    </location>
    <ligand>
        <name>NADP(+)</name>
        <dbReference type="ChEBI" id="CHEBI:58349"/>
    </ligand>
</feature>
<feature type="domain" description="Malic enzyme N-terminal" evidence="16">
    <location>
        <begin position="23"/>
        <end position="156"/>
    </location>
</feature>
<feature type="binding site" evidence="13">
    <location>
        <position position="142"/>
    </location>
    <ligand>
        <name>a divalent metal cation</name>
        <dbReference type="ChEBI" id="CHEBI:60240"/>
    </ligand>
</feature>
<keyword evidence="14" id="KW-0521">NADP</keyword>
<dbReference type="InterPro" id="IPR051674">
    <property type="entry name" value="Malate_Decarboxylase"/>
</dbReference>
<keyword evidence="18" id="KW-1185">Reference proteome</keyword>
<evidence type="ECO:0000256" key="8">
    <source>
        <dbReference type="ARBA" id="ARBA00038964"/>
    </source>
</evidence>
<comment type="catalytic activity">
    <reaction evidence="11">
        <text>oxaloacetate + H(+) = pyruvate + CO2</text>
        <dbReference type="Rhea" id="RHEA:15641"/>
        <dbReference type="ChEBI" id="CHEBI:15361"/>
        <dbReference type="ChEBI" id="CHEBI:15378"/>
        <dbReference type="ChEBI" id="CHEBI:16452"/>
        <dbReference type="ChEBI" id="CHEBI:16526"/>
        <dbReference type="EC" id="1.1.1.40"/>
    </reaction>
</comment>
<dbReference type="InterPro" id="IPR012302">
    <property type="entry name" value="Malic_NAD-bd"/>
</dbReference>
<dbReference type="PANTHER" id="PTHR43237">
    <property type="entry name" value="NADP-DEPENDENT MALIC ENZYME"/>
    <property type="match status" value="1"/>
</dbReference>
<evidence type="ECO:0000256" key="12">
    <source>
        <dbReference type="PIRSR" id="PIRSR036684-1"/>
    </source>
</evidence>
<dbReference type="SUPFAM" id="SSF51735">
    <property type="entry name" value="NAD(P)-binding Rossmann-fold domains"/>
    <property type="match status" value="1"/>
</dbReference>
<dbReference type="Gene3D" id="3.40.50.10750">
    <property type="entry name" value="Isocitrate/Isopropylmalate dehydrogenase-like"/>
    <property type="match status" value="1"/>
</dbReference>
<dbReference type="CDD" id="cd05311">
    <property type="entry name" value="NAD_bind_2_malic_enz"/>
    <property type="match status" value="1"/>
</dbReference>
<evidence type="ECO:0000256" key="2">
    <source>
        <dbReference type="ARBA" id="ARBA00001946"/>
    </source>
</evidence>
<evidence type="ECO:0000256" key="5">
    <source>
        <dbReference type="ARBA" id="ARBA00022723"/>
    </source>
</evidence>
<name>A0AAV3U1I2_9ALTE</name>
<dbReference type="SMART" id="SM01274">
    <property type="entry name" value="malic"/>
    <property type="match status" value="1"/>
</dbReference>
<reference evidence="18" key="1">
    <citation type="journal article" date="2019" name="Int. J. Syst. Evol. Microbiol.">
        <title>The Global Catalogue of Microorganisms (GCM) 10K type strain sequencing project: providing services to taxonomists for standard genome sequencing and annotation.</title>
        <authorList>
            <consortium name="The Broad Institute Genomics Platform"/>
            <consortium name="The Broad Institute Genome Sequencing Center for Infectious Disease"/>
            <person name="Wu L."/>
            <person name="Ma J."/>
        </authorList>
    </citation>
    <scope>NUCLEOTIDE SEQUENCE [LARGE SCALE GENOMIC DNA]</scope>
    <source>
        <strain evidence="18">JCM 19134</strain>
    </source>
</reference>
<comment type="catalytic activity">
    <reaction evidence="10">
        <text>(S)-malate + NADP(+) = pyruvate + CO2 + NADPH</text>
        <dbReference type="Rhea" id="RHEA:18253"/>
        <dbReference type="ChEBI" id="CHEBI:15361"/>
        <dbReference type="ChEBI" id="CHEBI:15589"/>
        <dbReference type="ChEBI" id="CHEBI:16526"/>
        <dbReference type="ChEBI" id="CHEBI:57783"/>
        <dbReference type="ChEBI" id="CHEBI:58349"/>
        <dbReference type="EC" id="1.1.1.40"/>
    </reaction>
</comment>
<evidence type="ECO:0000259" key="16">
    <source>
        <dbReference type="SMART" id="SM01274"/>
    </source>
</evidence>
<dbReference type="PROSITE" id="PS00331">
    <property type="entry name" value="MALIC_ENZYMES"/>
    <property type="match status" value="1"/>
</dbReference>
<gene>
    <name evidence="17" type="ORF">GCM10025791_17010</name>
</gene>
<proteinExistence type="inferred from homology"/>
<dbReference type="InterPro" id="IPR015884">
    <property type="entry name" value="Malic_enzyme_CS"/>
</dbReference>
<dbReference type="SUPFAM" id="SSF53223">
    <property type="entry name" value="Aminoacid dehydrogenase-like, N-terminal domain"/>
    <property type="match status" value="1"/>
</dbReference>
<comment type="similarity">
    <text evidence="4">In the C-terminal section; belongs to the phosphate acetyltransferase and butyryltransferase family.</text>
</comment>
<feature type="binding site" evidence="14">
    <location>
        <position position="292"/>
    </location>
    <ligand>
        <name>a divalent metal cation</name>
        <dbReference type="ChEBI" id="CHEBI:60240"/>
    </ligand>
</feature>
<evidence type="ECO:0000256" key="6">
    <source>
        <dbReference type="ARBA" id="ARBA00023002"/>
    </source>
</evidence>
<dbReference type="GO" id="GO:0016746">
    <property type="term" value="F:acyltransferase activity"/>
    <property type="evidence" value="ECO:0007669"/>
    <property type="project" value="InterPro"/>
</dbReference>
<dbReference type="InterPro" id="IPR002505">
    <property type="entry name" value="PTA_PTB"/>
</dbReference>
<evidence type="ECO:0000256" key="9">
    <source>
        <dbReference type="ARBA" id="ARBA00040273"/>
    </source>
</evidence>
<dbReference type="InterPro" id="IPR042112">
    <property type="entry name" value="P_AcTrfase_dom2"/>
</dbReference>
<evidence type="ECO:0000313" key="18">
    <source>
        <dbReference type="Proteomes" id="UP001409585"/>
    </source>
</evidence>
<dbReference type="InterPro" id="IPR012301">
    <property type="entry name" value="Malic_N_dom"/>
</dbReference>
<comment type="cofactor">
    <cofactor evidence="2">
        <name>Mg(2+)</name>
        <dbReference type="ChEBI" id="CHEBI:18420"/>
    </cofactor>
</comment>
<dbReference type="Proteomes" id="UP001409585">
    <property type="component" value="Unassembled WGS sequence"/>
</dbReference>
<sequence>MSESDKNESFKQASLNYHRFPRPGKLEVTPTTRLDTQSDLARAYSPGVAYACSLIEEDPSAVADMTARGNLVGVISNGTAVLGLGNIGPLASKPVMEGKAVLFKKFANIDVFDIEVDEPNVDRFVDIVTALEPTFGGINLEDIKAPECFEIERMCREKMNIPVFHDDQHGTAIVAAAAVYNGLKIVDKKIEDVVLVASGAGAASLACINLMVSMGLKKDNVYVCDSRGVIYQGRAEGMNRYKEEYAQVTDKRTLAECLDGADIFLGLSGPGTVTADMLKGMRENPLVLAMANPIPEITPEEAKAARPDCIIATGRSDYPNQVNNVLCFPFIFRGALDCGATTINEEMKVACVKAIAELAMQESTHEVAEAYAGEQLKFGPDYIIPKPFDSRLIATVPPAVVKAAMESGVATRPIADLEAYQAELNSHVVRTSMFMQPVVDMAQAGDEVASIAYAEGENETILHAIQSVVDQAIAKPVLVGREDVIQQKISDLGLRLTIGKDIDVVDPLQAGLMESLTEDYHAIVGRMGSSYEACETMLRTQSTVAAAMLVQQGKVDGMLCGKVGRYDYHLRRITEVFGINPEQPHLTSMSTLILKDGPLFFTDCFVNIDPTIEQIVLSAASAIEQVKRFGVEPRVALLSHSNFGTSSAPSAKKMRKAAEILRKQFPDLSIDGEMHAMTALNVEYREDIYRHSQLEGVANLLVFPNMDAAHIALGLIRRKANGTLVGPILSGLAKPAHILINSATPRGVINMSALAAADILSLKKTQTS</sequence>
<evidence type="ECO:0000256" key="13">
    <source>
        <dbReference type="PIRSR" id="PIRSR036684-2"/>
    </source>
</evidence>
<dbReference type="InterPro" id="IPR012188">
    <property type="entry name" value="ME_PTA"/>
</dbReference>
<feature type="binding site" evidence="13">
    <location>
        <position position="141"/>
    </location>
    <ligand>
        <name>a divalent metal cation</name>
        <dbReference type="ChEBI" id="CHEBI:60240"/>
    </ligand>
</feature>
<dbReference type="Gene3D" id="3.40.50.10380">
    <property type="entry name" value="Malic enzyme, N-terminal domain"/>
    <property type="match status" value="1"/>
</dbReference>
<feature type="binding site" evidence="14">
    <location>
        <position position="167"/>
    </location>
    <ligand>
        <name>a divalent metal cation</name>
        <dbReference type="ChEBI" id="CHEBI:60240"/>
    </ligand>
</feature>
<dbReference type="InterPro" id="IPR042113">
    <property type="entry name" value="P_AcTrfase_dom1"/>
</dbReference>
<dbReference type="EC" id="1.1.1.40" evidence="8"/>
<feature type="active site" description="Proton acceptor" evidence="12">
    <location>
        <position position="99"/>
    </location>
</feature>
<protein>
    <recommendedName>
        <fullName evidence="9">NADP-dependent malic enzyme</fullName>
        <ecNumber evidence="8">1.1.1.40</ecNumber>
    </recommendedName>
</protein>
<evidence type="ECO:0000256" key="7">
    <source>
        <dbReference type="ARBA" id="ARBA00023268"/>
    </source>
</evidence>
<evidence type="ECO:0000313" key="17">
    <source>
        <dbReference type="EMBL" id="GAA4939402.1"/>
    </source>
</evidence>
<organism evidence="17 18">
    <name type="scientific">Halioxenophilus aromaticivorans</name>
    <dbReference type="NCBI Taxonomy" id="1306992"/>
    <lineage>
        <taxon>Bacteria</taxon>
        <taxon>Pseudomonadati</taxon>
        <taxon>Pseudomonadota</taxon>
        <taxon>Gammaproteobacteria</taxon>
        <taxon>Alteromonadales</taxon>
        <taxon>Alteromonadaceae</taxon>
        <taxon>Halioxenophilus</taxon>
    </lineage>
</organism>
<dbReference type="Gene3D" id="3.40.50.720">
    <property type="entry name" value="NAD(P)-binding Rossmann-like Domain"/>
    <property type="match status" value="1"/>
</dbReference>
<dbReference type="AlphaFoldDB" id="A0AAV3U1I2"/>
<dbReference type="GO" id="GO:0051287">
    <property type="term" value="F:NAD binding"/>
    <property type="evidence" value="ECO:0007669"/>
    <property type="project" value="InterPro"/>
</dbReference>
<dbReference type="EMBL" id="BAABLX010000009">
    <property type="protein sequence ID" value="GAA4939402.1"/>
    <property type="molecule type" value="Genomic_DNA"/>
</dbReference>
<dbReference type="PIRSF" id="PIRSF036684">
    <property type="entry name" value="ME_PTA"/>
    <property type="match status" value="1"/>
</dbReference>
<dbReference type="Pfam" id="PF00390">
    <property type="entry name" value="malic"/>
    <property type="match status" value="1"/>
</dbReference>
<dbReference type="SMART" id="SM00919">
    <property type="entry name" value="Malic_M"/>
    <property type="match status" value="1"/>
</dbReference>
<dbReference type="RefSeq" id="WP_345420087.1">
    <property type="nucleotide sequence ID" value="NZ_AP031496.1"/>
</dbReference>